<dbReference type="RefSeq" id="WP_238374586.1">
    <property type="nucleotide sequence ID" value="NZ_CP014334.2"/>
</dbReference>
<dbReference type="InterPro" id="IPR012349">
    <property type="entry name" value="Split_barrel_FMN-bd"/>
</dbReference>
<dbReference type="KEGG" id="fia:NA23_10785"/>
<dbReference type="Proteomes" id="UP000093740">
    <property type="component" value="Chromosome"/>
</dbReference>
<proteinExistence type="predicted"/>
<gene>
    <name evidence="1" type="ORF">NA23_10785</name>
</gene>
<name>A0AAJ5HWM4_FERIS</name>
<organism evidence="1 2">
    <name type="scientific">Fervidobacterium islandicum</name>
    <dbReference type="NCBI Taxonomy" id="2423"/>
    <lineage>
        <taxon>Bacteria</taxon>
        <taxon>Thermotogati</taxon>
        <taxon>Thermotogota</taxon>
        <taxon>Thermotogae</taxon>
        <taxon>Thermotogales</taxon>
        <taxon>Fervidobacteriaceae</taxon>
        <taxon>Fervidobacterium</taxon>
    </lineage>
</organism>
<keyword evidence="2" id="KW-1185">Reference proteome</keyword>
<dbReference type="Gene3D" id="2.30.110.10">
    <property type="entry name" value="Electron Transport, Fmn-binding Protein, Chain A"/>
    <property type="match status" value="1"/>
</dbReference>
<accession>A0AAJ5HWM4</accession>
<dbReference type="AlphaFoldDB" id="A0AAJ5HWM4"/>
<evidence type="ECO:0000313" key="2">
    <source>
        <dbReference type="Proteomes" id="UP000093740"/>
    </source>
</evidence>
<dbReference type="EMBL" id="CP014334">
    <property type="protein sequence ID" value="UOE96760.1"/>
    <property type="molecule type" value="Genomic_DNA"/>
</dbReference>
<reference evidence="1 2" key="1">
    <citation type="journal article" date="2015" name="Stand. Genomic Sci.">
        <title>Genome sequence of a native-feather degrading extremely thermophilic Eubacterium, Fervidobacterium islandicum AW-1.</title>
        <authorList>
            <person name="Lee Y.J."/>
            <person name="Jeong H."/>
            <person name="Park G.S."/>
            <person name="Kwak Y."/>
            <person name="Lee S.J."/>
            <person name="Lee S.J."/>
            <person name="Park M.K."/>
            <person name="Kim J.Y."/>
            <person name="Kang H.K."/>
            <person name="Shin J.H."/>
            <person name="Lee D.W."/>
        </authorList>
    </citation>
    <scope>NUCLEOTIDE SEQUENCE [LARGE SCALE GENOMIC DNA]</scope>
    <source>
        <strain evidence="1 2">AW-1</strain>
    </source>
</reference>
<dbReference type="SUPFAM" id="SSF50475">
    <property type="entry name" value="FMN-binding split barrel"/>
    <property type="match status" value="1"/>
</dbReference>
<sequence>MDEKRYALELIGKKYSNNLEKIKGEIADSIQRVSIIKIEIEHISGKSRKR</sequence>
<protein>
    <submittedName>
        <fullName evidence="1">Uncharacterized protein</fullName>
    </submittedName>
</protein>
<evidence type="ECO:0000313" key="1">
    <source>
        <dbReference type="EMBL" id="UOE96760.1"/>
    </source>
</evidence>